<dbReference type="Pfam" id="PF00892">
    <property type="entry name" value="EamA"/>
    <property type="match status" value="2"/>
</dbReference>
<evidence type="ECO:0000256" key="1">
    <source>
        <dbReference type="SAM" id="Phobius"/>
    </source>
</evidence>
<evidence type="ECO:0000313" key="3">
    <source>
        <dbReference type="EMBL" id="MUZ56960.1"/>
    </source>
</evidence>
<organism evidence="3 4">
    <name type="scientific">Agrobacterium vitis</name>
    <name type="common">Rhizobium vitis</name>
    <dbReference type="NCBI Taxonomy" id="373"/>
    <lineage>
        <taxon>Bacteria</taxon>
        <taxon>Pseudomonadati</taxon>
        <taxon>Pseudomonadota</taxon>
        <taxon>Alphaproteobacteria</taxon>
        <taxon>Hyphomicrobiales</taxon>
        <taxon>Rhizobiaceae</taxon>
        <taxon>Rhizobium/Agrobacterium group</taxon>
        <taxon>Agrobacterium</taxon>
    </lineage>
</organism>
<feature type="domain" description="EamA" evidence="2">
    <location>
        <begin position="202"/>
        <end position="330"/>
    </location>
</feature>
<feature type="transmembrane region" description="Helical" evidence="1">
    <location>
        <begin position="258"/>
        <end position="281"/>
    </location>
</feature>
<keyword evidence="1" id="KW-0812">Transmembrane</keyword>
<comment type="caution">
    <text evidence="3">The sequence shown here is derived from an EMBL/GenBank/DDBJ whole genome shotgun (WGS) entry which is preliminary data.</text>
</comment>
<dbReference type="GO" id="GO:0016020">
    <property type="term" value="C:membrane"/>
    <property type="evidence" value="ECO:0007669"/>
    <property type="project" value="InterPro"/>
</dbReference>
<evidence type="ECO:0000259" key="2">
    <source>
        <dbReference type="Pfam" id="PF00892"/>
    </source>
</evidence>
<feature type="transmembrane region" description="Helical" evidence="1">
    <location>
        <begin position="173"/>
        <end position="194"/>
    </location>
</feature>
<dbReference type="InterPro" id="IPR000620">
    <property type="entry name" value="EamA_dom"/>
</dbReference>
<keyword evidence="1" id="KW-0472">Membrane</keyword>
<dbReference type="SUPFAM" id="SSF103481">
    <property type="entry name" value="Multidrug resistance efflux transporter EmrE"/>
    <property type="match status" value="2"/>
</dbReference>
<keyword evidence="1" id="KW-1133">Transmembrane helix</keyword>
<dbReference type="EMBL" id="WPHM01000002">
    <property type="protein sequence ID" value="MUZ56960.1"/>
    <property type="molecule type" value="Genomic_DNA"/>
</dbReference>
<feature type="transmembrane region" description="Helical" evidence="1">
    <location>
        <begin position="288"/>
        <end position="308"/>
    </location>
</feature>
<protein>
    <submittedName>
        <fullName evidence="3">EamA family transporter</fullName>
    </submittedName>
</protein>
<feature type="transmembrane region" description="Helical" evidence="1">
    <location>
        <begin position="200"/>
        <end position="221"/>
    </location>
</feature>
<dbReference type="InterPro" id="IPR037185">
    <property type="entry name" value="EmrE-like"/>
</dbReference>
<proteinExistence type="predicted"/>
<sequence length="351" mass="37975">MSNFEASVTDRDRTTYRRFGPPPLIHLSLTSPTTRCHISLSNDMYGWIMAKTASWPVFNLALSNVIFGTIGLFAVQGSLPPFATVFWRCVFATVFLFTWCLVFGYLKPAKLSPKLLLLAAIGGVGNIGSSVALFGAYGYTTIGTATVIYHIQPFLVVLIGALVFKETVKPTELFWIALAFLGLVLSTGLVGASTSADGSWYLGVGLSLIAALLYAIGTIIGKGVGEQRPEVTTLMQTVVGVILLAPFAQLLQPVPNASWIWLASLGVLHTGIAYVLMFSAYPHLRTPVIGVLAFLFPLVSILVDWFAFGKALQSTQWVGLSLIMLGTLGVQLSWVPRIRRTQTAEQPSTLE</sequence>
<reference evidence="3 4" key="1">
    <citation type="submission" date="2019-12" db="EMBL/GenBank/DDBJ databases">
        <title>Whole-genome sequencing of Allorhizobium vitis.</title>
        <authorList>
            <person name="Gan H.M."/>
            <person name="Szegedi E."/>
            <person name="Burr T."/>
            <person name="Savka M.A."/>
        </authorList>
    </citation>
    <scope>NUCLEOTIDE SEQUENCE [LARGE SCALE GENOMIC DNA]</scope>
    <source>
        <strain evidence="3 4">CG989</strain>
    </source>
</reference>
<dbReference type="Proteomes" id="UP000436692">
    <property type="component" value="Unassembled WGS sequence"/>
</dbReference>
<feature type="transmembrane region" description="Helical" evidence="1">
    <location>
        <begin position="314"/>
        <end position="335"/>
    </location>
</feature>
<dbReference type="PANTHER" id="PTHR22911:SF102">
    <property type="entry name" value="MEMBRANE PROTEIN"/>
    <property type="match status" value="1"/>
</dbReference>
<name>A0AAE4WBC7_AGRVI</name>
<feature type="transmembrane region" description="Helical" evidence="1">
    <location>
        <begin position="115"/>
        <end position="136"/>
    </location>
</feature>
<gene>
    <name evidence="3" type="ORF">GOZ95_05720</name>
</gene>
<dbReference type="AlphaFoldDB" id="A0AAE4WBC7"/>
<feature type="transmembrane region" description="Helical" evidence="1">
    <location>
        <begin position="142"/>
        <end position="164"/>
    </location>
</feature>
<accession>A0AAE4WBC7</accession>
<evidence type="ECO:0000313" key="4">
    <source>
        <dbReference type="Proteomes" id="UP000436692"/>
    </source>
</evidence>
<feature type="transmembrane region" description="Helical" evidence="1">
    <location>
        <begin position="233"/>
        <end position="252"/>
    </location>
</feature>
<feature type="transmembrane region" description="Helical" evidence="1">
    <location>
        <begin position="85"/>
        <end position="106"/>
    </location>
</feature>
<dbReference type="PANTHER" id="PTHR22911">
    <property type="entry name" value="ACYL-MALONYL CONDENSING ENZYME-RELATED"/>
    <property type="match status" value="1"/>
</dbReference>
<feature type="domain" description="EamA" evidence="2">
    <location>
        <begin position="56"/>
        <end position="186"/>
    </location>
</feature>
<feature type="transmembrane region" description="Helical" evidence="1">
    <location>
        <begin position="57"/>
        <end position="79"/>
    </location>
</feature>